<protein>
    <submittedName>
        <fullName evidence="3">Uncharacterized protein</fullName>
    </submittedName>
</protein>
<comment type="caution">
    <text evidence="3">The sequence shown here is derived from an EMBL/GenBank/DDBJ whole genome shotgun (WGS) entry which is preliminary data.</text>
</comment>
<dbReference type="EMBL" id="RRYP01000457">
    <property type="protein sequence ID" value="TNV87392.1"/>
    <property type="molecule type" value="Genomic_DNA"/>
</dbReference>
<dbReference type="AlphaFoldDB" id="A0A8J8T9D8"/>
<organism evidence="3 4">
    <name type="scientific">Halteria grandinella</name>
    <dbReference type="NCBI Taxonomy" id="5974"/>
    <lineage>
        <taxon>Eukaryota</taxon>
        <taxon>Sar</taxon>
        <taxon>Alveolata</taxon>
        <taxon>Ciliophora</taxon>
        <taxon>Intramacronucleata</taxon>
        <taxon>Spirotrichea</taxon>
        <taxon>Stichotrichia</taxon>
        <taxon>Sporadotrichida</taxon>
        <taxon>Halteriidae</taxon>
        <taxon>Halteria</taxon>
    </lineage>
</organism>
<gene>
    <name evidence="3" type="ORF">FGO68_gene9668</name>
</gene>
<feature type="compositionally biased region" description="Basic and acidic residues" evidence="2">
    <location>
        <begin position="592"/>
        <end position="602"/>
    </location>
</feature>
<keyword evidence="1" id="KW-0175">Coiled coil</keyword>
<feature type="region of interest" description="Disordered" evidence="2">
    <location>
        <begin position="330"/>
        <end position="350"/>
    </location>
</feature>
<evidence type="ECO:0000256" key="1">
    <source>
        <dbReference type="SAM" id="Coils"/>
    </source>
</evidence>
<dbReference type="OrthoDB" id="10678661at2759"/>
<feature type="coiled-coil region" evidence="1">
    <location>
        <begin position="836"/>
        <end position="877"/>
    </location>
</feature>
<reference evidence="3" key="1">
    <citation type="submission" date="2019-06" db="EMBL/GenBank/DDBJ databases">
        <authorList>
            <person name="Zheng W."/>
        </authorList>
    </citation>
    <scope>NUCLEOTIDE SEQUENCE</scope>
    <source>
        <strain evidence="3">QDHG01</strain>
    </source>
</reference>
<sequence length="1009" mass="116072">MGNNKSACMPICGEKDCELPQSRKYGKFKKTIESKKNLKTMLEEEAFIRQEEIRNLSPIDNCFTYLEKQLIHSNSEWATSLLFHYAGRMGELMDHKHKTFNWNIELNLQEEALRFEAMRDCLSDSQKEIDVPMDSGIDLSASDDQHIGTNPMVLSPSGVEDPDDPFNYGAAAIGKDGSMVLMKNSNIFQFSSSNLNSNQVLRPRNVLNASTNMQVTQQEYATSPDTYNTSETRNYLGEHQTSMQRTSNQKGEIETTPRKALSQEAQTRNHLSQATQHNMRFQQLLDQRRSTDLFKRKVQIIKRHFKNTSHPLRMLADLFADELDNILQKQVKPREDYQSSNGDGLGRSNAKRTILKLSEREQEADNIKQLKIKKFQQMTQIVKDFIMLLKHSIIRFYQVDYNGLRAYQKNYFSERVKNLVLGYKVSKVLHQAAADAYRDDIIDFSKAMTAMQNFELDYFQVPPQFHLDEQFYVREIRRQKEVPIKVINQNMEKTAVSFRMQRLQVNKSQLNVPTVEGQGEVSQQPQTPLANKRPIIRLSEKTERQLAFGGMIEFMKEMPPLEIPGTIPPPEEPGIFYDGAQKDEAAPGSHQSESEQKKDKSETTSTINNKQSRESQQQKKVKPYLKTTNIIKQVEKVTSLKKKRAIFIYAWKKLQKEVNDYWTDKDTKVPKHKLVLCEDHRLCLMSFVVVQTQCADLYTSFLALNPFIDFNSMEEAVPLATIENAIQVILKDYLDRQNSADMMSEGPIDQSNYNGRPAYDIASQPRIAPSIMSDNMSMRSQNFMNQIDGFKKQLEDIKMRQSRVFQQSMTGGGGVNQAMVLSHLGMPTPQMCDDFELNQEQEEEQLRQRLQNDENEFEDLEDMNDRIESQKQKEIMKRWQNAAMYQRGTSFKNPRAPPGQGLERTTQLSFLSMMRHSQAPFVSNNQGGRPIQASSSLFLDQPSFRDQTHVQHSRDIPHLLIKQNVMNPRGHLPGAPLAAPNGRLITNQGMEFKTPRLSATKKRLGQVDV</sequence>
<evidence type="ECO:0000256" key="2">
    <source>
        <dbReference type="SAM" id="MobiDB-lite"/>
    </source>
</evidence>
<proteinExistence type="predicted"/>
<feature type="region of interest" description="Disordered" evidence="2">
    <location>
        <begin position="560"/>
        <end position="621"/>
    </location>
</feature>
<dbReference type="Proteomes" id="UP000785679">
    <property type="component" value="Unassembled WGS sequence"/>
</dbReference>
<accession>A0A8J8T9D8</accession>
<evidence type="ECO:0000313" key="4">
    <source>
        <dbReference type="Proteomes" id="UP000785679"/>
    </source>
</evidence>
<keyword evidence="4" id="KW-1185">Reference proteome</keyword>
<evidence type="ECO:0000313" key="3">
    <source>
        <dbReference type="EMBL" id="TNV87392.1"/>
    </source>
</evidence>
<name>A0A8J8T9D8_HALGN</name>